<reference evidence="2 3" key="1">
    <citation type="journal article" date="2016" name="Nat. Commun.">
        <title>Thousands of microbial genomes shed light on interconnected biogeochemical processes in an aquifer system.</title>
        <authorList>
            <person name="Anantharaman K."/>
            <person name="Brown C.T."/>
            <person name="Hug L.A."/>
            <person name="Sharon I."/>
            <person name="Castelle C.J."/>
            <person name="Probst A.J."/>
            <person name="Thomas B.C."/>
            <person name="Singh A."/>
            <person name="Wilkins M.J."/>
            <person name="Karaoz U."/>
            <person name="Brodie E.L."/>
            <person name="Williams K.H."/>
            <person name="Hubbard S.S."/>
            <person name="Banfield J.F."/>
        </authorList>
    </citation>
    <scope>NUCLEOTIDE SEQUENCE [LARGE SCALE GENOMIC DNA]</scope>
</reference>
<name>A0A1G2V1T7_9BACT</name>
<accession>A0A1G2V1T7</accession>
<feature type="region of interest" description="Disordered" evidence="1">
    <location>
        <begin position="40"/>
        <end position="59"/>
    </location>
</feature>
<dbReference type="EMBL" id="MHWW01000007">
    <property type="protein sequence ID" value="OHB15596.1"/>
    <property type="molecule type" value="Genomic_DNA"/>
</dbReference>
<evidence type="ECO:0000313" key="2">
    <source>
        <dbReference type="EMBL" id="OHB15596.1"/>
    </source>
</evidence>
<evidence type="ECO:0000313" key="3">
    <source>
        <dbReference type="Proteomes" id="UP000177697"/>
    </source>
</evidence>
<protein>
    <submittedName>
        <fullName evidence="2">Uncharacterized protein</fullName>
    </submittedName>
</protein>
<sequence>MHTSLTGSLPDAFRTEVEARRQLSHQPVVVSAESGIQLPMFDEESNGQLPLPLPSDNEE</sequence>
<evidence type="ECO:0000256" key="1">
    <source>
        <dbReference type="SAM" id="MobiDB-lite"/>
    </source>
</evidence>
<gene>
    <name evidence="2" type="ORF">A2431_02520</name>
</gene>
<dbReference type="Proteomes" id="UP000177697">
    <property type="component" value="Unassembled WGS sequence"/>
</dbReference>
<proteinExistence type="predicted"/>
<dbReference type="AlphaFoldDB" id="A0A1G2V1T7"/>
<organism evidence="2 3">
    <name type="scientific">Candidatus Zambryskibacteria bacterium RIFOXYC1_FULL_39_10</name>
    <dbReference type="NCBI Taxonomy" id="1802779"/>
    <lineage>
        <taxon>Bacteria</taxon>
        <taxon>Candidatus Zambryskiibacteriota</taxon>
    </lineage>
</organism>
<comment type="caution">
    <text evidence="2">The sequence shown here is derived from an EMBL/GenBank/DDBJ whole genome shotgun (WGS) entry which is preliminary data.</text>
</comment>